<dbReference type="InterPro" id="IPR025246">
    <property type="entry name" value="IS30-like_HTH"/>
</dbReference>
<evidence type="ECO:0000256" key="1">
    <source>
        <dbReference type="ARBA" id="ARBA00023172"/>
    </source>
</evidence>
<dbReference type="PANTHER" id="PTHR10948:SF23">
    <property type="entry name" value="TRANSPOSASE INSI FOR INSERTION SEQUENCE ELEMENT IS30A-RELATED"/>
    <property type="match status" value="1"/>
</dbReference>
<dbReference type="PANTHER" id="PTHR10948">
    <property type="entry name" value="TRANSPOSASE"/>
    <property type="match status" value="1"/>
</dbReference>
<dbReference type="NCBIfam" id="NF033563">
    <property type="entry name" value="transpos_IS30"/>
    <property type="match status" value="1"/>
</dbReference>
<reference evidence="3 4" key="1">
    <citation type="journal article" date="2018" name="Sci. Rep.">
        <title>Rhizobium tumorigenes sp. nov., a novel plant tumorigenic bacterium isolated from cane gall tumors on thornless blackberry.</title>
        <authorList>
            <person name="Kuzmanovi N."/>
            <person name="Smalla K."/>
            <person name="Gronow S."/>
            <person name="PuBawska J."/>
        </authorList>
    </citation>
    <scope>NUCLEOTIDE SEQUENCE [LARGE SCALE GENOMIC DNA]</scope>
    <source>
        <strain evidence="3 4">CCBAU 85046</strain>
    </source>
</reference>
<keyword evidence="4" id="KW-1185">Reference proteome</keyword>
<dbReference type="PROSITE" id="PS50994">
    <property type="entry name" value="INTEGRASE"/>
    <property type="match status" value="1"/>
</dbReference>
<dbReference type="OrthoDB" id="9803231at2"/>
<gene>
    <name evidence="3" type="ORF">CPY51_15690</name>
</gene>
<dbReference type="GO" id="GO:0005829">
    <property type="term" value="C:cytosol"/>
    <property type="evidence" value="ECO:0007669"/>
    <property type="project" value="TreeGrafter"/>
</dbReference>
<organism evidence="3 4">
    <name type="scientific">Rhizobium tubonense</name>
    <dbReference type="NCBI Taxonomy" id="484088"/>
    <lineage>
        <taxon>Bacteria</taxon>
        <taxon>Pseudomonadati</taxon>
        <taxon>Pseudomonadota</taxon>
        <taxon>Alphaproteobacteria</taxon>
        <taxon>Hyphomicrobiales</taxon>
        <taxon>Rhizobiaceae</taxon>
        <taxon>Rhizobium/Agrobacterium group</taxon>
        <taxon>Rhizobium</taxon>
    </lineage>
</organism>
<evidence type="ECO:0000313" key="3">
    <source>
        <dbReference type="EMBL" id="PZM12969.1"/>
    </source>
</evidence>
<dbReference type="InterPro" id="IPR053392">
    <property type="entry name" value="Transposase_IS30-like"/>
</dbReference>
<dbReference type="InterPro" id="IPR001584">
    <property type="entry name" value="Integrase_cat-core"/>
</dbReference>
<comment type="caution">
    <text evidence="3">The sequence shown here is derived from an EMBL/GenBank/DDBJ whole genome shotgun (WGS) entry which is preliminary data.</text>
</comment>
<sequence>MPRSFTQLTMDERRIVSQMLQAKARLAQIASVLGRHRSTVHREIRRNWWHDKEVPQADGYWHVTAQTLYEQRRRSYRKLHQHPQLCHVVIDRLKAGWSPEQIAGRLKREPDAQHRLCHETIYRYVYSEDGQSQALARHLPERRRKRKPRYARRPRSLVFPDFMAIRNRPAQINDRGQFGHWEGDLMIFRKEYGQANIATLVERKSRYTVLFRNNDRQSKPIMGRLINELSALPHSARQSITFDRGFEFVSWRDLEAGMGTKAWFCDPQAPWQKGSVENMNKRVRRYLPRDTDLLSLPQQSVRSICERLNTTPRKCLDYRTPTEVFREQLVEIVSLPE</sequence>
<evidence type="ECO:0000259" key="2">
    <source>
        <dbReference type="PROSITE" id="PS50994"/>
    </source>
</evidence>
<dbReference type="GO" id="GO:0032196">
    <property type="term" value="P:transposition"/>
    <property type="evidence" value="ECO:0007669"/>
    <property type="project" value="TreeGrafter"/>
</dbReference>
<dbReference type="InterPro" id="IPR036397">
    <property type="entry name" value="RNaseH_sf"/>
</dbReference>
<protein>
    <submittedName>
        <fullName evidence="3">IS30 family transposase</fullName>
    </submittedName>
</protein>
<dbReference type="Gene3D" id="3.30.420.10">
    <property type="entry name" value="Ribonuclease H-like superfamily/Ribonuclease H"/>
    <property type="match status" value="1"/>
</dbReference>
<dbReference type="Proteomes" id="UP000248925">
    <property type="component" value="Unassembled WGS sequence"/>
</dbReference>
<dbReference type="Pfam" id="PF00665">
    <property type="entry name" value="rve"/>
    <property type="match status" value="1"/>
</dbReference>
<evidence type="ECO:0000313" key="4">
    <source>
        <dbReference type="Proteomes" id="UP000248925"/>
    </source>
</evidence>
<dbReference type="RefSeq" id="WP_111161165.1">
    <property type="nucleotide sequence ID" value="NZ_PCDP01000036.1"/>
</dbReference>
<dbReference type="InterPro" id="IPR051917">
    <property type="entry name" value="Transposase-Integrase"/>
</dbReference>
<feature type="domain" description="Integrase catalytic" evidence="2">
    <location>
        <begin position="165"/>
        <end position="329"/>
    </location>
</feature>
<keyword evidence="1" id="KW-0233">DNA recombination</keyword>
<dbReference type="Pfam" id="PF13936">
    <property type="entry name" value="HTH_38"/>
    <property type="match status" value="1"/>
</dbReference>
<dbReference type="GO" id="GO:0015074">
    <property type="term" value="P:DNA integration"/>
    <property type="evidence" value="ECO:0007669"/>
    <property type="project" value="InterPro"/>
</dbReference>
<dbReference type="GO" id="GO:0004803">
    <property type="term" value="F:transposase activity"/>
    <property type="evidence" value="ECO:0007669"/>
    <property type="project" value="TreeGrafter"/>
</dbReference>
<name>A0A2W4CJ57_9HYPH</name>
<dbReference type="GO" id="GO:0003676">
    <property type="term" value="F:nucleic acid binding"/>
    <property type="evidence" value="ECO:0007669"/>
    <property type="project" value="InterPro"/>
</dbReference>
<dbReference type="GO" id="GO:0006310">
    <property type="term" value="P:DNA recombination"/>
    <property type="evidence" value="ECO:0007669"/>
    <property type="project" value="UniProtKB-KW"/>
</dbReference>
<dbReference type="EMBL" id="PCDP01000036">
    <property type="protein sequence ID" value="PZM12969.1"/>
    <property type="molecule type" value="Genomic_DNA"/>
</dbReference>
<dbReference type="SUPFAM" id="SSF53098">
    <property type="entry name" value="Ribonuclease H-like"/>
    <property type="match status" value="1"/>
</dbReference>
<dbReference type="InterPro" id="IPR012337">
    <property type="entry name" value="RNaseH-like_sf"/>
</dbReference>
<dbReference type="AlphaFoldDB" id="A0A2W4CJ57"/>
<proteinExistence type="predicted"/>
<accession>A0A2W4CJ57</accession>